<evidence type="ECO:0000259" key="7">
    <source>
        <dbReference type="Pfam" id="PF02016"/>
    </source>
</evidence>
<dbReference type="InterPro" id="IPR029062">
    <property type="entry name" value="Class_I_gatase-like"/>
</dbReference>
<dbReference type="Pfam" id="PF02016">
    <property type="entry name" value="Peptidase_S66"/>
    <property type="match status" value="1"/>
</dbReference>
<dbReference type="SUPFAM" id="SSF52317">
    <property type="entry name" value="Class I glutamine amidotransferase-like"/>
    <property type="match status" value="1"/>
</dbReference>
<proteinExistence type="inferred from homology"/>
<accession>A0A538SPN1</accession>
<dbReference type="GO" id="GO:0008236">
    <property type="term" value="F:serine-type peptidase activity"/>
    <property type="evidence" value="ECO:0007669"/>
    <property type="project" value="UniProtKB-KW"/>
</dbReference>
<dbReference type="EMBL" id="VBOU01000088">
    <property type="protein sequence ID" value="TMQ53315.1"/>
    <property type="molecule type" value="Genomic_DNA"/>
</dbReference>
<feature type="active site" description="Charge relay system" evidence="6">
    <location>
        <position position="207"/>
    </location>
</feature>
<evidence type="ECO:0000256" key="1">
    <source>
        <dbReference type="ARBA" id="ARBA00010233"/>
    </source>
</evidence>
<comment type="similarity">
    <text evidence="1">Belongs to the peptidase S66 family.</text>
</comment>
<dbReference type="PIRSF" id="PIRSF028757">
    <property type="entry name" value="LD-carboxypeptidase"/>
    <property type="match status" value="1"/>
</dbReference>
<evidence type="ECO:0000256" key="5">
    <source>
        <dbReference type="ARBA" id="ARBA00022825"/>
    </source>
</evidence>
<reference evidence="9 10" key="1">
    <citation type="journal article" date="2019" name="Nat. Microbiol.">
        <title>Mediterranean grassland soil C-N compound turnover is dependent on rainfall and depth, and is mediated by genomically divergent microorganisms.</title>
        <authorList>
            <person name="Diamond S."/>
            <person name="Andeer P.F."/>
            <person name="Li Z."/>
            <person name="Crits-Christoph A."/>
            <person name="Burstein D."/>
            <person name="Anantharaman K."/>
            <person name="Lane K.R."/>
            <person name="Thomas B.C."/>
            <person name="Pan C."/>
            <person name="Northen T.R."/>
            <person name="Banfield J.F."/>
        </authorList>
    </citation>
    <scope>NUCLEOTIDE SEQUENCE [LARGE SCALE GENOMIC DNA]</scope>
    <source>
        <strain evidence="9">WS_4</strain>
    </source>
</reference>
<sequence length="307" mass="33270">MKAPPRLRPGDRIGIVAPSGPVLHRYVVAGLQVLEQAGYRPKLGRHLYDRRGHLAGTDAARAEDLNRMLRDPDVRCVLMARGGYGAMRIATQVDWNAMRRDPKIFAGYSDATFLHLGFQAHSGVRTLHGPNLHGLGFGRRGEISRWLTWLSNPSPALGIRSLAVPRRVAGGRASASGHVLGGNLALVNHATGTPFLPSFRGAIVFLEEVNEPPYKIDALLTHLSLAGALRGTRGVALGSFINCVPKPKHRELRLSEVLRDRLGELGVPVLAGLHAGHGRRNLPLPLGAHAILEPRRGRLTFDEGLVS</sequence>
<evidence type="ECO:0000313" key="10">
    <source>
        <dbReference type="Proteomes" id="UP000319829"/>
    </source>
</evidence>
<evidence type="ECO:0000256" key="4">
    <source>
        <dbReference type="ARBA" id="ARBA00022801"/>
    </source>
</evidence>
<dbReference type="PANTHER" id="PTHR30237:SF2">
    <property type="entry name" value="MUREIN TETRAPEPTIDE CARBOXYPEPTIDASE"/>
    <property type="match status" value="1"/>
</dbReference>
<dbReference type="AlphaFoldDB" id="A0A538SPN1"/>
<keyword evidence="2 9" id="KW-0121">Carboxypeptidase</keyword>
<feature type="active site" description="Nucleophile" evidence="6">
    <location>
        <position position="109"/>
    </location>
</feature>
<name>A0A538SPN1_UNCEI</name>
<comment type="caution">
    <text evidence="9">The sequence shown here is derived from an EMBL/GenBank/DDBJ whole genome shotgun (WGS) entry which is preliminary data.</text>
</comment>
<keyword evidence="5" id="KW-0720">Serine protease</keyword>
<dbReference type="GO" id="GO:0006508">
    <property type="term" value="P:proteolysis"/>
    <property type="evidence" value="ECO:0007669"/>
    <property type="project" value="UniProtKB-KW"/>
</dbReference>
<dbReference type="InterPro" id="IPR003507">
    <property type="entry name" value="S66_fam"/>
</dbReference>
<feature type="active site" description="Charge relay system" evidence="6">
    <location>
        <position position="277"/>
    </location>
</feature>
<dbReference type="GO" id="GO:0004180">
    <property type="term" value="F:carboxypeptidase activity"/>
    <property type="evidence" value="ECO:0007669"/>
    <property type="project" value="UniProtKB-KW"/>
</dbReference>
<dbReference type="InterPro" id="IPR027461">
    <property type="entry name" value="Carboxypeptidase_A_C_sf"/>
</dbReference>
<feature type="domain" description="LD-carboxypeptidase N-terminal" evidence="7">
    <location>
        <begin position="13"/>
        <end position="129"/>
    </location>
</feature>
<evidence type="ECO:0000256" key="2">
    <source>
        <dbReference type="ARBA" id="ARBA00022645"/>
    </source>
</evidence>
<dbReference type="Gene3D" id="3.40.50.10740">
    <property type="entry name" value="Class I glutamine amidotransferase-like"/>
    <property type="match status" value="1"/>
</dbReference>
<protein>
    <submittedName>
        <fullName evidence="9">LD-carboxypeptidase</fullName>
    </submittedName>
</protein>
<evidence type="ECO:0000313" key="9">
    <source>
        <dbReference type="EMBL" id="TMQ53315.1"/>
    </source>
</evidence>
<dbReference type="InterPro" id="IPR027478">
    <property type="entry name" value="LdcA_N"/>
</dbReference>
<evidence type="ECO:0000256" key="6">
    <source>
        <dbReference type="PIRSR" id="PIRSR028757-1"/>
    </source>
</evidence>
<dbReference type="Gene3D" id="3.50.30.60">
    <property type="entry name" value="LD-carboxypeptidase A C-terminal domain-like"/>
    <property type="match status" value="1"/>
</dbReference>
<dbReference type="SUPFAM" id="SSF141986">
    <property type="entry name" value="LD-carboxypeptidase A C-terminal domain-like"/>
    <property type="match status" value="1"/>
</dbReference>
<evidence type="ECO:0000256" key="3">
    <source>
        <dbReference type="ARBA" id="ARBA00022670"/>
    </source>
</evidence>
<dbReference type="CDD" id="cd07025">
    <property type="entry name" value="Peptidase_S66"/>
    <property type="match status" value="1"/>
</dbReference>
<dbReference type="PANTHER" id="PTHR30237">
    <property type="entry name" value="MURAMOYLTETRAPEPTIDE CARBOXYPEPTIDASE"/>
    <property type="match status" value="1"/>
</dbReference>
<evidence type="ECO:0000259" key="8">
    <source>
        <dbReference type="Pfam" id="PF17676"/>
    </source>
</evidence>
<keyword evidence="3" id="KW-0645">Protease</keyword>
<dbReference type="Pfam" id="PF17676">
    <property type="entry name" value="Peptidase_S66C"/>
    <property type="match status" value="1"/>
</dbReference>
<gene>
    <name evidence="9" type="ORF">E6K74_09855</name>
</gene>
<organism evidence="9 10">
    <name type="scientific">Eiseniibacteriota bacterium</name>
    <dbReference type="NCBI Taxonomy" id="2212470"/>
    <lineage>
        <taxon>Bacteria</taxon>
        <taxon>Candidatus Eiseniibacteriota</taxon>
    </lineage>
</organism>
<dbReference type="InterPro" id="IPR040921">
    <property type="entry name" value="Peptidase_S66C"/>
</dbReference>
<keyword evidence="4" id="KW-0378">Hydrolase</keyword>
<dbReference type="InterPro" id="IPR040449">
    <property type="entry name" value="Peptidase_S66_N"/>
</dbReference>
<feature type="domain" description="LD-carboxypeptidase C-terminal" evidence="8">
    <location>
        <begin position="176"/>
        <end position="291"/>
    </location>
</feature>
<dbReference type="Proteomes" id="UP000319829">
    <property type="component" value="Unassembled WGS sequence"/>
</dbReference>